<dbReference type="Proteomes" id="UP000037685">
    <property type="component" value="Unassembled WGS sequence"/>
</dbReference>
<gene>
    <name evidence="2" type="ORF">BVI061214_01685</name>
</gene>
<organism evidence="2 3">
    <name type="scientific">Thermus aquaticus</name>
    <dbReference type="NCBI Taxonomy" id="271"/>
    <lineage>
        <taxon>Bacteria</taxon>
        <taxon>Thermotogati</taxon>
        <taxon>Deinococcota</taxon>
        <taxon>Deinococci</taxon>
        <taxon>Thermales</taxon>
        <taxon>Thermaceae</taxon>
        <taxon>Thermus</taxon>
    </lineage>
</organism>
<proteinExistence type="predicted"/>
<dbReference type="AlphaFoldDB" id="A0A0N0BM45"/>
<evidence type="ECO:0000256" key="1">
    <source>
        <dbReference type="SAM" id="MobiDB-lite"/>
    </source>
</evidence>
<sequence length="352" mass="38982">MTARYVLTSTCIHTGTMALTASLRQRLLGKERVLFVDEDGEVYEGEVDWKAGVVRGLAPYYAKRRLAANEAILLHFRGEEIELKALPRASLRAPQPEKPQEKPKEEVRGPEKKRVRVTPYPKEVLFPHEPKALEPPGATEDLGRLGFFLEGGPPWVYKAPLGRRQVVLALLRLGEGEAALLRPYQKEGAYAAFLAPESEKGAVPHGVGYLSPEALSRLVRLKARFPITPLDLEDLLKGGRVDLEAVEALEDRLVAELSERGAFAVFLLLLSKRRLGEVLLLSDLEAEALEEGLVPEVVRQGVELLSKPPFLVLKRLAPGEFLLRQEVEEALSDLQAFAEGLKARLSRVRGSA</sequence>
<evidence type="ECO:0000313" key="3">
    <source>
        <dbReference type="Proteomes" id="UP000037685"/>
    </source>
</evidence>
<feature type="compositionally biased region" description="Basic and acidic residues" evidence="1">
    <location>
        <begin position="98"/>
        <end position="112"/>
    </location>
</feature>
<name>A0A0N0BM45_THEAQ</name>
<protein>
    <submittedName>
        <fullName evidence="2">Uncharacterized protein</fullName>
    </submittedName>
</protein>
<reference evidence="2 3" key="1">
    <citation type="submission" date="2015-07" db="EMBL/GenBank/DDBJ databases">
        <authorList>
            <person name="Noorani M."/>
        </authorList>
    </citation>
    <scope>NUCLEOTIDE SEQUENCE [LARGE SCALE GENOMIC DNA]</scope>
    <source>
        <strain evidence="3">ATCC 25104 / DSM 625 / JCM 10724 / NBRC 103206 / NCIMB 11243 / YT-1</strain>
    </source>
</reference>
<evidence type="ECO:0000313" key="2">
    <source>
        <dbReference type="EMBL" id="KOX90494.1"/>
    </source>
</evidence>
<dbReference type="RefSeq" id="WP_003045801.1">
    <property type="nucleotide sequence ID" value="NZ_LHCI01000106.1"/>
</dbReference>
<feature type="region of interest" description="Disordered" evidence="1">
    <location>
        <begin position="87"/>
        <end position="113"/>
    </location>
</feature>
<dbReference type="PATRIC" id="fig|271.14.peg.1756"/>
<accession>A0A0N0BM45</accession>
<dbReference type="EMBL" id="LHCI01000106">
    <property type="protein sequence ID" value="KOX90494.1"/>
    <property type="molecule type" value="Genomic_DNA"/>
</dbReference>
<comment type="caution">
    <text evidence="2">The sequence shown here is derived from an EMBL/GenBank/DDBJ whole genome shotgun (WGS) entry which is preliminary data.</text>
</comment>